<dbReference type="EMBL" id="FOGI01000004">
    <property type="protein sequence ID" value="SER58633.1"/>
    <property type="molecule type" value="Genomic_DNA"/>
</dbReference>
<dbReference type="PROSITE" id="PS50022">
    <property type="entry name" value="FA58C_3"/>
    <property type="match status" value="1"/>
</dbReference>
<evidence type="ECO:0000259" key="2">
    <source>
        <dbReference type="PROSITE" id="PS50022"/>
    </source>
</evidence>
<evidence type="ECO:0000313" key="3">
    <source>
        <dbReference type="EMBL" id="SER58633.1"/>
    </source>
</evidence>
<protein>
    <submittedName>
        <fullName evidence="3">F5/8 type C domain-containing protein</fullName>
    </submittedName>
</protein>
<dbReference type="SUPFAM" id="SSF49785">
    <property type="entry name" value="Galactose-binding domain-like"/>
    <property type="match status" value="1"/>
</dbReference>
<dbReference type="AlphaFoldDB" id="A0A1H9QFS1"/>
<name>A0A1H9QFS1_9PSEU</name>
<feature type="signal peptide" evidence="1">
    <location>
        <begin position="1"/>
        <end position="23"/>
    </location>
</feature>
<dbReference type="Pfam" id="PF00754">
    <property type="entry name" value="F5_F8_type_C"/>
    <property type="match status" value="1"/>
</dbReference>
<dbReference type="InterPro" id="IPR000421">
    <property type="entry name" value="FA58C"/>
</dbReference>
<proteinExistence type="predicted"/>
<keyword evidence="4" id="KW-1185">Reference proteome</keyword>
<dbReference type="InterPro" id="IPR008979">
    <property type="entry name" value="Galactose-bd-like_sf"/>
</dbReference>
<feature type="chain" id="PRO_5011497729" evidence="1">
    <location>
        <begin position="24"/>
        <end position="365"/>
    </location>
</feature>
<evidence type="ECO:0000256" key="1">
    <source>
        <dbReference type="SAM" id="SignalP"/>
    </source>
</evidence>
<dbReference type="Gene3D" id="2.60.120.260">
    <property type="entry name" value="Galactose-binding domain-like"/>
    <property type="match status" value="1"/>
</dbReference>
<dbReference type="Proteomes" id="UP000199051">
    <property type="component" value="Unassembled WGS sequence"/>
</dbReference>
<organism evidence="3 4">
    <name type="scientific">Actinokineospora terrae</name>
    <dbReference type="NCBI Taxonomy" id="155974"/>
    <lineage>
        <taxon>Bacteria</taxon>
        <taxon>Bacillati</taxon>
        <taxon>Actinomycetota</taxon>
        <taxon>Actinomycetes</taxon>
        <taxon>Pseudonocardiales</taxon>
        <taxon>Pseudonocardiaceae</taxon>
        <taxon>Actinokineospora</taxon>
    </lineage>
</organism>
<dbReference type="STRING" id="155974.SAMN04487818_104204"/>
<keyword evidence="1" id="KW-0732">Signal</keyword>
<gene>
    <name evidence="3" type="ORF">SAMN04487818_104204</name>
</gene>
<sequence>MPFAVLLTVVGAALGTSPVPASADPEPDRFVPRGSVREAPVDLPGAMARFWAAYSAGDDTRKVSAILDALLRAEGPSSDQARRAVRMLAAHSAGDQRRAWCERLDLLGAPAPLRHAAFVGAALTASDRAFGLTRQAPVSTAPAAYAGHVAARMTDGDAATFYWSDGAPRPGTQFVLDLGRVRPVQGVAVAMGTASRPRDFLRAGVLEGSVDGVAWTTVRQLPGLPTVTATLGPDPRDVRYLRLRATAGQRHWLAVREVSVRPAPADAATDGDATTAYRVAGGPVVVNLGVDQPVDRIVVLADRGTHQGTPVQVRDGGGTWRTVGRLGGEYTDVAARGIVAGQVRVLFGPDSTGTAVREIVVRPAR</sequence>
<evidence type="ECO:0000313" key="4">
    <source>
        <dbReference type="Proteomes" id="UP000199051"/>
    </source>
</evidence>
<accession>A0A1H9QFS1</accession>
<reference evidence="4" key="1">
    <citation type="submission" date="2016-10" db="EMBL/GenBank/DDBJ databases">
        <authorList>
            <person name="Varghese N."/>
            <person name="Submissions S."/>
        </authorList>
    </citation>
    <scope>NUCLEOTIDE SEQUENCE [LARGE SCALE GENOMIC DNA]</scope>
    <source>
        <strain evidence="4">DSM 44260</strain>
    </source>
</reference>
<feature type="domain" description="F5/8 type C" evidence="2">
    <location>
        <begin position="118"/>
        <end position="263"/>
    </location>
</feature>